<gene>
    <name evidence="1" type="ORF">NQ176_g1535</name>
</gene>
<reference evidence="1" key="1">
    <citation type="submission" date="2022-08" db="EMBL/GenBank/DDBJ databases">
        <title>Genome Sequence of Lecanicillium fungicola.</title>
        <authorList>
            <person name="Buettner E."/>
        </authorList>
    </citation>
    <scope>NUCLEOTIDE SEQUENCE</scope>
    <source>
        <strain evidence="1">Babe33</strain>
    </source>
</reference>
<sequence>MRYLAIRQELGALAGSAGFCTGLLPAAVATTGGESLVSRISRAQDFFQVALAIGIRSEEYRSNHLARELINVDNTAHSCSYVVDGLCGEAVAELLARANMGYDVFISAVLAPARVTLSGIPWRLSTFISEYLPSECRTAQVPVYSLYHNGYFLANVRNHVLKDLGRCGSLLQTEMVVSAPILSTVSGKPIVLPTVATLAEVAGAILDMILIEPVDWTTVQDSVIWHTNESVSERPVRIVNFGPGLGMSPTAHRNKLDGDVEVRNAVEWKPSNLISSHQRRAGDDIAIVGMAVDLPGASHANALWELLASGAQTTTEMPHTRFNASNFNGRDENEGKRSLHTKFGSFLENPFLFDADHFGISRREAMSMDPQQRVLLQTAYRALEDAGYVPDATSSFARSTFGCWIGTLRAFLSARISYVFGWSGPSITLDTACSSSIVALHQAARSILAGDCRAALVGAVNVITSPDDAGLKMYLGLDRAHFLSPSGQCKTFDASADGYGRAEGCGVFVIKRLSDAIAEHDRIHAIIKAIGVNQSGNAHSITHPHVPTQQALFEGLLRDAAISPHEISVVEMHGTGTQAGDPNEVESVRRALCKGRSGRNLLHITSSKPNIGHAEAASGMAGLAKLILMMKNGYIPPQVSIRTLNPRISQLGVDGAVIDVEGAKWPRATPETARMGMLNNFGAGGSNAAVIIAEHLNVREAVEDEPRPDCHSSIFVCGLSAKTERAITTLQDMLASHLASAQASLNPPVLADVCATLTSRRQLYDYRVAVIADSLQELAEKLRRAAPFPVSKSPCAAPQAVFVFTGQGSQYLGMGRELMECSVFADTVNMCDRWLVKNNYLGCVHIIQTKQEEIEHGKVDKTSWQALQCATFVLEVALLRLLVSWGIQPQAVAGHSLGEYAALVTAGVIDLLDGLKLVAHRALLIARLCELGPTSLLAVNCGATTAVAVIDASVELAGLTIACSNSAMDCVVGGPVRQLSLLKQHLTSTRGVRCKMLDVPVAFHTAAMDPILEDFTDFSLREVQVFPSRIPVISNGLHRTVAVGEPAFSPDYFAKQCRGTVDFDAGIRDYLAQTGGSDTPWRWIELGPHPCVLPMLRGRLSDAVAAPIMLPTLRKNVSPRKTMAELLRHFYQTSSGVRWRNVFAPNAYHAYKLIDLPGMPFFRSEFRVPYRDITADLMPRPVMVATSRVYAENCTSQAMQRSSHAATHGVVIHDTPTVEVKTLLKGHIVCGHALCPASVYHELVLTALGDVESGARSLVVWSLINICYTSPLVYDEKAEQTVRVIIEPTAAPPSHYNFTVISYTVGSDPELQSTVHCTGIVRPMSASAVVGQYSKLEALIRGSMQRLCQHDRSSLEEAAMAPSSLLLQVYSKRTMYEKLFTRVVAYSPLYQKAQSIRINEEKGEAVATCVFPQLDPGSGAGISSSNVVFMDVLLHVAGFCVNLKLPDDVAGICKEVGKAIILCDLATRDKTLTVFDVYCSSLDTQDGDGRSFTTANAYAVGVDGVLAVFEGIVFQHMTMARINQSLKMATFSSTRAASGERQYVRPTHIPEIEHAYYGVANSRGTQPHRPSSPSVNRQKISVSSLMAKVCGTGTGEPGSASRLDALGVDSLLTLELSAELSSALHAEVPPSAIANCTTVGDVEHLCEALTQATGSSSIDAVPHTPSTGSETPSSDLPSTTCASKIGDSIDVAKTVADVCLAAPGAVSLNSPLHTLGVDSLMLVELAHRLNGRLGDTALSLSALAECRTVEDIKRLVSVSYDYRVRTRKKKKENVLRSSTNHYALNQIEDKLQHKDILGDANEESGLGVVDASEKGAADLRQRTASKVILTLLPEEEALLPTISELLHLTHQPETIQASPSPQNSNYGSPLFLVHDGSGICTQYRRLRPLGRLVLALHDPSFLPVTDPQCLWASLTGMAAHYAHLISSATDCAAKEDCILGGWSFGGVVAFEAARILMAQGRNIKGVVLIDSPPPVDHIPLPDAVIDAVTANPDQYSRVRSYSEHGPTIAGVLRKLVQRSFRACADLLGDFRPRTKPREGVRKVVGPVPRLVLLRSATAWAPAQVRHAATMGDAEIPWLQDRDDRLLMTGGWEMLTGRPLPCVDIPGNHFQAFDAVNIEAVSAALGAACMDLDSGRTVH</sequence>
<organism evidence="1 2">
    <name type="scientific">Zarea fungicola</name>
    <dbReference type="NCBI Taxonomy" id="93591"/>
    <lineage>
        <taxon>Eukaryota</taxon>
        <taxon>Fungi</taxon>
        <taxon>Dikarya</taxon>
        <taxon>Ascomycota</taxon>
        <taxon>Pezizomycotina</taxon>
        <taxon>Sordariomycetes</taxon>
        <taxon>Hypocreomycetidae</taxon>
        <taxon>Hypocreales</taxon>
        <taxon>Cordycipitaceae</taxon>
        <taxon>Zarea</taxon>
    </lineage>
</organism>
<keyword evidence="2" id="KW-1185">Reference proteome</keyword>
<dbReference type="EMBL" id="JANJQO010000088">
    <property type="protein sequence ID" value="KAJ2982216.1"/>
    <property type="molecule type" value="Genomic_DNA"/>
</dbReference>
<proteinExistence type="predicted"/>
<evidence type="ECO:0000313" key="2">
    <source>
        <dbReference type="Proteomes" id="UP001143910"/>
    </source>
</evidence>
<accession>A0ACC1NTN9</accession>
<comment type="caution">
    <text evidence="1">The sequence shown here is derived from an EMBL/GenBank/DDBJ whole genome shotgun (WGS) entry which is preliminary data.</text>
</comment>
<protein>
    <submittedName>
        <fullName evidence="1">Uncharacterized protein</fullName>
    </submittedName>
</protein>
<name>A0ACC1NTN9_9HYPO</name>
<evidence type="ECO:0000313" key="1">
    <source>
        <dbReference type="EMBL" id="KAJ2982216.1"/>
    </source>
</evidence>
<dbReference type="Proteomes" id="UP001143910">
    <property type="component" value="Unassembled WGS sequence"/>
</dbReference>